<reference evidence="3" key="1">
    <citation type="submission" date="2023-07" db="EMBL/GenBank/DDBJ databases">
        <title>Whole-genome sequencing of a new Methanosarcina sp. Z-7115.</title>
        <authorList>
            <person name="Zhilina T.N."/>
            <person name="Merkel A.Y."/>
        </authorList>
    </citation>
    <scope>NUCLEOTIDE SEQUENCE [LARGE SCALE GENOMIC DNA]</scope>
    <source>
        <strain evidence="3">Z-7115</strain>
    </source>
</reference>
<dbReference type="InterPro" id="IPR036779">
    <property type="entry name" value="LysM_dom_sf"/>
</dbReference>
<dbReference type="Gene3D" id="3.10.350.10">
    <property type="entry name" value="LysM domain"/>
    <property type="match status" value="1"/>
</dbReference>
<sequence length="228" mass="26267">MASELLKKIKGGNLLSNERGKKGFIKVLEGKKKDTEIKILYYPTEYTMEKSNIFSEVNVPGLETPYIQYLRGNSGSISLEVFYDTYNERSDVRKYTQELSDLLKIDPDLHAPPPLSFIWGMPDKEPFTCVLEKVSAKYTMFLSDGTPVRARLNITLKEFKTTLNTREESKQSPDKTKTYVTKRGDSLWLIANEKYGDPYMWRPIADKNKIKNPRFLEPGIELLIPPLE</sequence>
<organism evidence="2 3">
    <name type="scientific">Methanosarcina baikalica</name>
    <dbReference type="NCBI Taxonomy" id="3073890"/>
    <lineage>
        <taxon>Archaea</taxon>
        <taxon>Methanobacteriati</taxon>
        <taxon>Methanobacteriota</taxon>
        <taxon>Stenosarchaea group</taxon>
        <taxon>Methanomicrobia</taxon>
        <taxon>Methanosarcinales</taxon>
        <taxon>Methanosarcinaceae</taxon>
        <taxon>Methanosarcina</taxon>
    </lineage>
</organism>
<dbReference type="CDD" id="cd00118">
    <property type="entry name" value="LysM"/>
    <property type="match status" value="1"/>
</dbReference>
<dbReference type="RefSeq" id="WP_310574862.1">
    <property type="nucleotide sequence ID" value="NZ_JAVKPK010000009.1"/>
</dbReference>
<feature type="domain" description="LysM" evidence="1">
    <location>
        <begin position="177"/>
        <end position="224"/>
    </location>
</feature>
<evidence type="ECO:0000313" key="2">
    <source>
        <dbReference type="EMBL" id="MDR7664834.1"/>
    </source>
</evidence>
<name>A0ABU2CYL3_9EURY</name>
<dbReference type="PROSITE" id="PS51782">
    <property type="entry name" value="LYSM"/>
    <property type="match status" value="1"/>
</dbReference>
<dbReference type="SMART" id="SM00257">
    <property type="entry name" value="LysM"/>
    <property type="match status" value="1"/>
</dbReference>
<dbReference type="EMBL" id="JAVKPK010000009">
    <property type="protein sequence ID" value="MDR7664834.1"/>
    <property type="molecule type" value="Genomic_DNA"/>
</dbReference>
<dbReference type="Pfam" id="PF01476">
    <property type="entry name" value="LysM"/>
    <property type="match status" value="1"/>
</dbReference>
<dbReference type="SUPFAM" id="SSF54106">
    <property type="entry name" value="LysM domain"/>
    <property type="match status" value="1"/>
</dbReference>
<dbReference type="InterPro" id="IPR018392">
    <property type="entry name" value="LysM"/>
</dbReference>
<evidence type="ECO:0000313" key="3">
    <source>
        <dbReference type="Proteomes" id="UP001246244"/>
    </source>
</evidence>
<protein>
    <submittedName>
        <fullName evidence="2">LysM peptidoglycan-binding domain-containing protein</fullName>
    </submittedName>
</protein>
<proteinExistence type="predicted"/>
<dbReference type="Pfam" id="PF19266">
    <property type="entry name" value="CIS_tube"/>
    <property type="match status" value="1"/>
</dbReference>
<dbReference type="Proteomes" id="UP001246244">
    <property type="component" value="Unassembled WGS sequence"/>
</dbReference>
<gene>
    <name evidence="2" type="ORF">RG963_03340</name>
</gene>
<comment type="caution">
    <text evidence="2">The sequence shown here is derived from an EMBL/GenBank/DDBJ whole genome shotgun (WGS) entry which is preliminary data.</text>
</comment>
<keyword evidence="3" id="KW-1185">Reference proteome</keyword>
<accession>A0ABU2CYL3</accession>
<dbReference type="InterPro" id="IPR045361">
    <property type="entry name" value="CIS_tube_prot_N"/>
</dbReference>
<evidence type="ECO:0000259" key="1">
    <source>
        <dbReference type="PROSITE" id="PS51782"/>
    </source>
</evidence>